<evidence type="ECO:0000256" key="2">
    <source>
        <dbReference type="SAM" id="MobiDB-lite"/>
    </source>
</evidence>
<keyword evidence="1" id="KW-0175">Coiled coil</keyword>
<gene>
    <name evidence="3" type="ORF">BV898_13226</name>
</gene>
<name>A0A1W0WBF4_HYPEX</name>
<dbReference type="AlphaFoldDB" id="A0A1W0WBF4"/>
<feature type="region of interest" description="Disordered" evidence="2">
    <location>
        <begin position="1"/>
        <end position="40"/>
    </location>
</feature>
<feature type="coiled-coil region" evidence="1">
    <location>
        <begin position="222"/>
        <end position="317"/>
    </location>
</feature>
<evidence type="ECO:0000313" key="3">
    <source>
        <dbReference type="EMBL" id="OQV12500.1"/>
    </source>
</evidence>
<feature type="compositionally biased region" description="Polar residues" evidence="2">
    <location>
        <begin position="29"/>
        <end position="40"/>
    </location>
</feature>
<dbReference type="EMBL" id="MTYJ01000143">
    <property type="protein sequence ID" value="OQV12500.1"/>
    <property type="molecule type" value="Genomic_DNA"/>
</dbReference>
<comment type="caution">
    <text evidence="3">The sequence shown here is derived from an EMBL/GenBank/DDBJ whole genome shotgun (WGS) entry which is preliminary data.</text>
</comment>
<evidence type="ECO:0000256" key="1">
    <source>
        <dbReference type="SAM" id="Coils"/>
    </source>
</evidence>
<feature type="region of interest" description="Disordered" evidence="2">
    <location>
        <begin position="537"/>
        <end position="576"/>
    </location>
</feature>
<dbReference type="Proteomes" id="UP000192578">
    <property type="component" value="Unassembled WGS sequence"/>
</dbReference>
<proteinExistence type="predicted"/>
<reference evidence="4" key="1">
    <citation type="submission" date="2017-01" db="EMBL/GenBank/DDBJ databases">
        <title>Comparative genomics of anhydrobiosis in the tardigrade Hypsibius dujardini.</title>
        <authorList>
            <person name="Yoshida Y."/>
            <person name="Koutsovoulos G."/>
            <person name="Laetsch D."/>
            <person name="Stevens L."/>
            <person name="Kumar S."/>
            <person name="Horikawa D."/>
            <person name="Ishino K."/>
            <person name="Komine S."/>
            <person name="Tomita M."/>
            <person name="Blaxter M."/>
            <person name="Arakawa K."/>
        </authorList>
    </citation>
    <scope>NUCLEOTIDE SEQUENCE [LARGE SCALE GENOMIC DNA]</scope>
    <source>
        <strain evidence="4">Z151</strain>
    </source>
</reference>
<sequence length="576" mass="64998">MNRGGTSGIPKPSGGAGGMKKPGQGQQQTAPRKQQINTAGLPSDDELFENLQRIFQGQDTGLTLGDLKNPATSRRLFTANGVIYDIIQKAALMEPETAPRTIWTLAEQNFRYSGLHPKFHSSVAFAAAIEAFLSIFEEGLARNWKITVMDILKPDAVKVRVLLNALVGILSVSSQHDAQLLQAYETIREQQKERDILWDKENTVATLERIQEQKEVDEASDIEIARERTTQYDAEMKQLDEKISGFRDLNDKTRRHRDDILKKEIAQKEERKQLLAQLAAVENECVTEDPDALLKRLETVRAEKEKMEEERAMWCERLAALKSSQASLKDGLDTAESIHDRLHKSKKSDHVTFTTLEEELRDKRRTRNAVIDEVGRWENSCQQLRNLVKDREAAFELQNKNITSSRSNEKALQKALDGENKSLEKKCQEISSEKAKLERICTDLGASLMAMDQQKEQMKQDYAQSVAALGAECSAEIESVRLLKDEALRKNAELRERFAESMGRSMDEPEGSAVDRLPIAARGIYVQAQTILRAKHKHPKKWIMPDLTNQPAKENREPLSEPTTDAAADTPNKTAT</sequence>
<keyword evidence="4" id="KW-1185">Reference proteome</keyword>
<protein>
    <submittedName>
        <fullName evidence="3">Uncharacterized protein</fullName>
    </submittedName>
</protein>
<accession>A0A1W0WBF4</accession>
<organism evidence="3 4">
    <name type="scientific">Hypsibius exemplaris</name>
    <name type="common">Freshwater tardigrade</name>
    <dbReference type="NCBI Taxonomy" id="2072580"/>
    <lineage>
        <taxon>Eukaryota</taxon>
        <taxon>Metazoa</taxon>
        <taxon>Ecdysozoa</taxon>
        <taxon>Tardigrada</taxon>
        <taxon>Eutardigrada</taxon>
        <taxon>Parachela</taxon>
        <taxon>Hypsibioidea</taxon>
        <taxon>Hypsibiidae</taxon>
        <taxon>Hypsibius</taxon>
    </lineage>
</organism>
<evidence type="ECO:0000313" key="4">
    <source>
        <dbReference type="Proteomes" id="UP000192578"/>
    </source>
</evidence>
<feature type="coiled-coil region" evidence="1">
    <location>
        <begin position="413"/>
        <end position="440"/>
    </location>
</feature>